<name>A0AAD7QVD7_9ASCO</name>
<dbReference type="GeneID" id="80886737"/>
<dbReference type="InterPro" id="IPR010977">
    <property type="entry name" value="Aromatic_deC"/>
</dbReference>
<dbReference type="GO" id="GO:0016831">
    <property type="term" value="F:carboxy-lyase activity"/>
    <property type="evidence" value="ECO:0007669"/>
    <property type="project" value="UniProtKB-KW"/>
</dbReference>
<dbReference type="AlphaFoldDB" id="A0AAD7QVD7"/>
<reference evidence="8" key="1">
    <citation type="submission" date="2023-03" db="EMBL/GenBank/DDBJ databases">
        <title>Near-Complete genome sequence of Lipomyces tetrasporous NRRL Y-64009, an oleaginous yeast capable of growing on lignocellulosic hydrolysates.</title>
        <authorList>
            <consortium name="Lawrence Berkeley National Laboratory"/>
            <person name="Jagtap S.S."/>
            <person name="Liu J.-J."/>
            <person name="Walukiewicz H.E."/>
            <person name="Pangilinan J."/>
            <person name="Lipzen A."/>
            <person name="Ahrendt S."/>
            <person name="Koriabine M."/>
            <person name="Cobaugh K."/>
            <person name="Salamov A."/>
            <person name="Yoshinaga Y."/>
            <person name="Ng V."/>
            <person name="Daum C."/>
            <person name="Grigoriev I.V."/>
            <person name="Slininger P.J."/>
            <person name="Dien B.S."/>
            <person name="Jin Y.-S."/>
            <person name="Rao C.V."/>
        </authorList>
    </citation>
    <scope>NUCLEOTIDE SEQUENCE</scope>
    <source>
        <strain evidence="8">NRRL Y-64009</strain>
    </source>
</reference>
<evidence type="ECO:0000256" key="3">
    <source>
        <dbReference type="ARBA" id="ARBA00022793"/>
    </source>
</evidence>
<dbReference type="Gene3D" id="3.40.640.10">
    <property type="entry name" value="Type I PLP-dependent aspartate aminotransferase-like (Major domain)"/>
    <property type="match status" value="1"/>
</dbReference>
<dbReference type="EMBL" id="JARPMG010000003">
    <property type="protein sequence ID" value="KAJ8102215.1"/>
    <property type="molecule type" value="Genomic_DNA"/>
</dbReference>
<comment type="similarity">
    <text evidence="2 7">Belongs to the group II decarboxylase family.</text>
</comment>
<gene>
    <name evidence="8" type="ORF">POJ06DRAFT_79518</name>
</gene>
<dbReference type="Proteomes" id="UP001217417">
    <property type="component" value="Unassembled WGS sequence"/>
</dbReference>
<organism evidence="8 9">
    <name type="scientific">Lipomyces tetrasporus</name>
    <dbReference type="NCBI Taxonomy" id="54092"/>
    <lineage>
        <taxon>Eukaryota</taxon>
        <taxon>Fungi</taxon>
        <taxon>Dikarya</taxon>
        <taxon>Ascomycota</taxon>
        <taxon>Saccharomycotina</taxon>
        <taxon>Lipomycetes</taxon>
        <taxon>Lipomycetales</taxon>
        <taxon>Lipomycetaceae</taxon>
        <taxon>Lipomyces</taxon>
    </lineage>
</organism>
<proteinExistence type="inferred from homology"/>
<dbReference type="InterPro" id="IPR015422">
    <property type="entry name" value="PyrdxlP-dep_Trfase_small"/>
</dbReference>
<dbReference type="SUPFAM" id="SSF53383">
    <property type="entry name" value="PLP-dependent transferases"/>
    <property type="match status" value="1"/>
</dbReference>
<evidence type="ECO:0000256" key="1">
    <source>
        <dbReference type="ARBA" id="ARBA00001933"/>
    </source>
</evidence>
<keyword evidence="4 6" id="KW-0663">Pyridoxal phosphate</keyword>
<dbReference type="InterPro" id="IPR015421">
    <property type="entry name" value="PyrdxlP-dep_Trfase_major"/>
</dbReference>
<dbReference type="RefSeq" id="XP_056045665.1">
    <property type="nucleotide sequence ID" value="XM_056191571.1"/>
</dbReference>
<dbReference type="GO" id="GO:0016740">
    <property type="term" value="F:transferase activity"/>
    <property type="evidence" value="ECO:0007669"/>
    <property type="project" value="UniProtKB-KW"/>
</dbReference>
<comment type="cofactor">
    <cofactor evidence="1 6 7">
        <name>pyridoxal 5'-phosphate</name>
        <dbReference type="ChEBI" id="CHEBI:597326"/>
    </cofactor>
</comment>
<keyword evidence="9" id="KW-1185">Reference proteome</keyword>
<comment type="caution">
    <text evidence="8">The sequence shown here is derived from an EMBL/GenBank/DDBJ whole genome shotgun (WGS) entry which is preliminary data.</text>
</comment>
<dbReference type="PROSITE" id="PS00392">
    <property type="entry name" value="DDC_GAD_HDC_YDC"/>
    <property type="match status" value="1"/>
</dbReference>
<dbReference type="FunFam" id="1.20.1340.10:FF:000001">
    <property type="entry name" value="Histidine decarboxylase"/>
    <property type="match status" value="1"/>
</dbReference>
<dbReference type="GO" id="GO:0006520">
    <property type="term" value="P:amino acid metabolic process"/>
    <property type="evidence" value="ECO:0007669"/>
    <property type="project" value="InterPro"/>
</dbReference>
<keyword evidence="5 7" id="KW-0456">Lyase</keyword>
<dbReference type="GO" id="GO:0030170">
    <property type="term" value="F:pyridoxal phosphate binding"/>
    <property type="evidence" value="ECO:0007669"/>
    <property type="project" value="InterPro"/>
</dbReference>
<evidence type="ECO:0000313" key="9">
    <source>
        <dbReference type="Proteomes" id="UP001217417"/>
    </source>
</evidence>
<dbReference type="Gene3D" id="3.90.1150.10">
    <property type="entry name" value="Aspartate Aminotransferase, domain 1"/>
    <property type="match status" value="1"/>
</dbReference>
<dbReference type="Gene3D" id="1.20.1340.10">
    <property type="entry name" value="dopa decarboxylase, N-terminal domain"/>
    <property type="match status" value="1"/>
</dbReference>
<dbReference type="GO" id="GO:0019752">
    <property type="term" value="P:carboxylic acid metabolic process"/>
    <property type="evidence" value="ECO:0007669"/>
    <property type="project" value="InterPro"/>
</dbReference>
<dbReference type="InterPro" id="IPR021115">
    <property type="entry name" value="Pyridoxal-P_BS"/>
</dbReference>
<dbReference type="GO" id="GO:0005737">
    <property type="term" value="C:cytoplasm"/>
    <property type="evidence" value="ECO:0007669"/>
    <property type="project" value="TreeGrafter"/>
</dbReference>
<protein>
    <submittedName>
        <fullName evidence="8">Pyridoxal phosphate-dependent transferase</fullName>
    </submittedName>
</protein>
<dbReference type="PANTHER" id="PTHR11999:SF70">
    <property type="entry name" value="MIP05841P"/>
    <property type="match status" value="1"/>
</dbReference>
<keyword evidence="8" id="KW-0808">Transferase</keyword>
<evidence type="ECO:0000313" key="8">
    <source>
        <dbReference type="EMBL" id="KAJ8102215.1"/>
    </source>
</evidence>
<keyword evidence="3" id="KW-0210">Decarboxylase</keyword>
<dbReference type="Pfam" id="PF00282">
    <property type="entry name" value="Pyridoxal_deC"/>
    <property type="match status" value="1"/>
</dbReference>
<dbReference type="PRINTS" id="PR00800">
    <property type="entry name" value="YHDCRBOXLASE"/>
</dbReference>
<evidence type="ECO:0000256" key="5">
    <source>
        <dbReference type="ARBA" id="ARBA00023239"/>
    </source>
</evidence>
<evidence type="ECO:0000256" key="7">
    <source>
        <dbReference type="RuleBase" id="RU000382"/>
    </source>
</evidence>
<feature type="modified residue" description="N6-(pyridoxal phosphate)lysine" evidence="6">
    <location>
        <position position="310"/>
    </location>
</feature>
<dbReference type="InterPro" id="IPR002129">
    <property type="entry name" value="PyrdxlP-dep_de-COase"/>
</dbReference>
<dbReference type="InterPro" id="IPR015424">
    <property type="entry name" value="PyrdxlP-dep_Trfase"/>
</dbReference>
<evidence type="ECO:0000256" key="4">
    <source>
        <dbReference type="ARBA" id="ARBA00022898"/>
    </source>
</evidence>
<sequence length="491" mass="55012">MDPEEYRRAAYASIDYIVDYYKTITERQVVSDVKPGYLRRLLPSEMPEEPESWDDIQKDFDSKIVPGLTHWQSPNFLAFFPANISFPSILGELYSAAFSAPAFNWICSPAVTELETIVLDWLAKQMGLPSEFLSDGEGGGVIQGSASEAVVTTMVAARDRYLRDAIASKYLTEEEKEASIAAARGKLVAFASDQTHSSTQKAALIAGVKFIAIKTYPEDDYALTGDSLTKALKEAEDNGLLPFFLTASLGTTAICAVDKFVEIGKAMKDYPHTWKHIDAAYSGAALICPEFQHYLAGVEFFDSFDMNMHKWLLVNFDASCLYVRKRRYLTDALSITPSYLRNEASDSGLVIDYRDWQIPLGRRFRSLKIWFVMRTYGAKGMQEHIRKTLGIGVHFTKLIQSFSHVFSVVAPPRFGLTVFQVVPSNSEETANDLTRKVADRINNEKVLFLTASTVDGKTCIRVVTGSPWATVKAVTEAFEYILRLSEEERQK</sequence>
<dbReference type="PANTHER" id="PTHR11999">
    <property type="entry name" value="GROUP II PYRIDOXAL-5-PHOSPHATE DECARBOXYLASE"/>
    <property type="match status" value="1"/>
</dbReference>
<evidence type="ECO:0000256" key="6">
    <source>
        <dbReference type="PIRSR" id="PIRSR602129-50"/>
    </source>
</evidence>
<evidence type="ECO:0000256" key="2">
    <source>
        <dbReference type="ARBA" id="ARBA00009533"/>
    </source>
</evidence>
<accession>A0AAD7QVD7</accession>
<dbReference type="FunFam" id="3.40.640.10:FF:000025">
    <property type="entry name" value="Histidine decarboxylase"/>
    <property type="match status" value="1"/>
</dbReference>